<dbReference type="PANTHER" id="PTHR33710:SF64">
    <property type="entry name" value="ENDONUCLEASE_EXONUCLEASE_PHOSPHATASE DOMAIN-CONTAINING PROTEIN"/>
    <property type="match status" value="1"/>
</dbReference>
<gene>
    <name evidence="4" type="ORF">SSX86_023083</name>
</gene>
<protein>
    <recommendedName>
        <fullName evidence="3">RRM domain-containing protein</fullName>
    </recommendedName>
</protein>
<feature type="compositionally biased region" description="Basic and acidic residues" evidence="2">
    <location>
        <begin position="517"/>
        <end position="526"/>
    </location>
</feature>
<accession>A0AAP0GPL5</accession>
<feature type="domain" description="RRM" evidence="3">
    <location>
        <begin position="45"/>
        <end position="122"/>
    </location>
</feature>
<dbReference type="PROSITE" id="PS50102">
    <property type="entry name" value="RRM"/>
    <property type="match status" value="1"/>
</dbReference>
<feature type="region of interest" description="Disordered" evidence="2">
    <location>
        <begin position="1"/>
        <end position="27"/>
    </location>
</feature>
<feature type="region of interest" description="Disordered" evidence="2">
    <location>
        <begin position="510"/>
        <end position="538"/>
    </location>
</feature>
<feature type="compositionally biased region" description="Basic and acidic residues" evidence="2">
    <location>
        <begin position="410"/>
        <end position="423"/>
    </location>
</feature>
<evidence type="ECO:0000256" key="2">
    <source>
        <dbReference type="SAM" id="MobiDB-lite"/>
    </source>
</evidence>
<dbReference type="Proteomes" id="UP001408789">
    <property type="component" value="Unassembled WGS sequence"/>
</dbReference>
<dbReference type="EMBL" id="JBCNJP010000023">
    <property type="protein sequence ID" value="KAK9058243.1"/>
    <property type="molecule type" value="Genomic_DNA"/>
</dbReference>
<feature type="region of interest" description="Disordered" evidence="2">
    <location>
        <begin position="359"/>
        <end position="493"/>
    </location>
</feature>
<dbReference type="SUPFAM" id="SSF54928">
    <property type="entry name" value="RNA-binding domain, RBD"/>
    <property type="match status" value="1"/>
</dbReference>
<feature type="compositionally biased region" description="Polar residues" evidence="2">
    <location>
        <begin position="396"/>
        <end position="407"/>
    </location>
</feature>
<dbReference type="GO" id="GO:0003723">
    <property type="term" value="F:RNA binding"/>
    <property type="evidence" value="ECO:0007669"/>
    <property type="project" value="UniProtKB-UniRule"/>
</dbReference>
<evidence type="ECO:0000256" key="1">
    <source>
        <dbReference type="PROSITE-ProRule" id="PRU00176"/>
    </source>
</evidence>
<feature type="compositionally biased region" description="Low complexity" evidence="2">
    <location>
        <begin position="626"/>
        <end position="635"/>
    </location>
</feature>
<feature type="compositionally biased region" description="Basic and acidic residues" evidence="2">
    <location>
        <begin position="1"/>
        <end position="10"/>
    </location>
</feature>
<dbReference type="PANTHER" id="PTHR33710">
    <property type="entry name" value="BNAC02G09200D PROTEIN"/>
    <property type="match status" value="1"/>
</dbReference>
<reference evidence="4 5" key="1">
    <citation type="submission" date="2024-04" db="EMBL/GenBank/DDBJ databases">
        <title>The reference genome of an endangered Asteraceae, Deinandra increscens subsp. villosa, native to the Central Coast of California.</title>
        <authorList>
            <person name="Guilliams M."/>
            <person name="Hasenstab-Lehman K."/>
            <person name="Meyer R."/>
            <person name="Mcevoy S."/>
        </authorList>
    </citation>
    <scope>NUCLEOTIDE SEQUENCE [LARGE SCALE GENOMIC DNA]</scope>
    <source>
        <tissue evidence="4">Leaf</tissue>
    </source>
</reference>
<sequence>MERRDFRWGNERTGYGGNRRTGEQDQGWKTVSYRRQTKEAEQVTTTFFVADLPNGCTSEYLWKSFCHLGKISDAFVPRRRDWRGRVFGFIRFREVGNVQAMLEALRQIRVDGARTRVYISRFGKSREHGVGTVNKHEVVGGNLERDKKMENVGRGIGVNGSPVGNSGGQRNWIARNGENTVGGRRLIKIPYKPAFIPSNCSRRTLVGEIRFLELMEDMKNELNCMGELVVSYIGGIKFLLTFKDGDSANSFLSSQEEQWSRIFSSLKWWDGREQETERLTRLKIMGVPIMARDGDTFNMIAETFGRRVSSSEFSWADDDISSGGCFILTEKLGWIDEVVDVEWCNRRYAVWITEEGSPMPCPLLRDKPTPSEPRRRNDDNDQRGGAWRRPNDEGCLNSSMGSSNEVPTNKMKEDDAREAKGCDGKCVSLGVTNEDRSRVPNSVVTGQENNQHSNQTGKEPGGLGSKKACESTGLKTHEGVNGPEHDGTQTGPCVGNLGPNVKEMSRPLPGINVGLEKNNRDQEKRTPNSCGANDDIQADGINKNSEQMVEDLRRNKHEGCCHHDNLNSSEDEDEDTWDDGGFASYPTFRRAKKGIKWARAENIRLQSRMMRGGGKSAIWGQLSRAQSASSSRTQSMEFGSSVSIGKSGRRLGKETRQTVEAGIAVGIGMEGFEEEVTNLIRDEEINEETMIEDVDSVPVDKFWNRNFLDKWPGANVTALPREHSDHCPLVLDIGKIDYGPVPFKCFNSWYNREGFEETVRLAYALAPFDTRPDRKIQLKLQAIKKDLKKWWAETKKEEDKELKELKVKLDGLETAAESRALLGGEKEDRLEWKKRIKDLEQMAISDIKQKAKVKWAVDGDENSKFFHGVVNARMANNKISGLLVDGEWCMVPSRVGGTMKGMGWAKLWAVMAGGVGTWGLLGDYGLGLGCTRMLMGLVWVIEGYITGRRLAYK</sequence>
<proteinExistence type="predicted"/>
<organism evidence="4 5">
    <name type="scientific">Deinandra increscens subsp. villosa</name>
    <dbReference type="NCBI Taxonomy" id="3103831"/>
    <lineage>
        <taxon>Eukaryota</taxon>
        <taxon>Viridiplantae</taxon>
        <taxon>Streptophyta</taxon>
        <taxon>Embryophyta</taxon>
        <taxon>Tracheophyta</taxon>
        <taxon>Spermatophyta</taxon>
        <taxon>Magnoliopsida</taxon>
        <taxon>eudicotyledons</taxon>
        <taxon>Gunneridae</taxon>
        <taxon>Pentapetalae</taxon>
        <taxon>asterids</taxon>
        <taxon>campanulids</taxon>
        <taxon>Asterales</taxon>
        <taxon>Asteraceae</taxon>
        <taxon>Asteroideae</taxon>
        <taxon>Heliantheae alliance</taxon>
        <taxon>Madieae</taxon>
        <taxon>Madiinae</taxon>
        <taxon>Deinandra</taxon>
    </lineage>
</organism>
<keyword evidence="5" id="KW-1185">Reference proteome</keyword>
<feature type="compositionally biased region" description="Basic and acidic residues" evidence="2">
    <location>
        <begin position="364"/>
        <end position="382"/>
    </location>
</feature>
<dbReference type="Pfam" id="PF00076">
    <property type="entry name" value="RRM_1"/>
    <property type="match status" value="1"/>
</dbReference>
<dbReference type="AlphaFoldDB" id="A0AAP0GPL5"/>
<keyword evidence="1" id="KW-0694">RNA-binding</keyword>
<evidence type="ECO:0000313" key="5">
    <source>
        <dbReference type="Proteomes" id="UP001408789"/>
    </source>
</evidence>
<feature type="compositionally biased region" description="Basic and acidic residues" evidence="2">
    <location>
        <begin position="475"/>
        <end position="487"/>
    </location>
</feature>
<name>A0AAP0GPL5_9ASTR</name>
<feature type="region of interest" description="Disordered" evidence="2">
    <location>
        <begin position="626"/>
        <end position="653"/>
    </location>
</feature>
<dbReference type="SMART" id="SM00360">
    <property type="entry name" value="RRM"/>
    <property type="match status" value="1"/>
</dbReference>
<dbReference type="InterPro" id="IPR012677">
    <property type="entry name" value="Nucleotide-bd_a/b_plait_sf"/>
</dbReference>
<feature type="compositionally biased region" description="Polar residues" evidence="2">
    <location>
        <begin position="439"/>
        <end position="457"/>
    </location>
</feature>
<evidence type="ECO:0000259" key="3">
    <source>
        <dbReference type="PROSITE" id="PS50102"/>
    </source>
</evidence>
<dbReference type="InterPro" id="IPR000504">
    <property type="entry name" value="RRM_dom"/>
</dbReference>
<dbReference type="InterPro" id="IPR035979">
    <property type="entry name" value="RBD_domain_sf"/>
</dbReference>
<comment type="caution">
    <text evidence="4">The sequence shown here is derived from an EMBL/GenBank/DDBJ whole genome shotgun (WGS) entry which is preliminary data.</text>
</comment>
<dbReference type="CDD" id="cd00590">
    <property type="entry name" value="RRM_SF"/>
    <property type="match status" value="1"/>
</dbReference>
<evidence type="ECO:0000313" key="4">
    <source>
        <dbReference type="EMBL" id="KAK9058243.1"/>
    </source>
</evidence>
<dbReference type="Gene3D" id="3.30.70.330">
    <property type="match status" value="1"/>
</dbReference>